<proteinExistence type="inferred from homology"/>
<name>A0AAW6T730_9MICO</name>
<dbReference type="GO" id="GO:0009228">
    <property type="term" value="P:thiamine biosynthetic process"/>
    <property type="evidence" value="ECO:0007669"/>
    <property type="project" value="UniProtKB-KW"/>
</dbReference>
<comment type="subunit">
    <text evidence="4">Homodimer.</text>
</comment>
<evidence type="ECO:0000256" key="12">
    <source>
        <dbReference type="SAM" id="SignalP"/>
    </source>
</evidence>
<dbReference type="RefSeq" id="WP_281489428.1">
    <property type="nucleotide sequence ID" value="NZ_JASATX010000006.1"/>
</dbReference>
<feature type="chain" id="PRO_5043465127" description="Thiamine pyrimidine synthase" evidence="12">
    <location>
        <begin position="25"/>
        <end position="380"/>
    </location>
</feature>
<evidence type="ECO:0000256" key="10">
    <source>
        <dbReference type="ARBA" id="ARBA00033171"/>
    </source>
</evidence>
<evidence type="ECO:0000256" key="3">
    <source>
        <dbReference type="ARBA" id="ARBA00009406"/>
    </source>
</evidence>
<organism evidence="14 15">
    <name type="scientific">Ruicaihuangia caeni</name>
    <dbReference type="NCBI Taxonomy" id="3042517"/>
    <lineage>
        <taxon>Bacteria</taxon>
        <taxon>Bacillati</taxon>
        <taxon>Actinomycetota</taxon>
        <taxon>Actinomycetes</taxon>
        <taxon>Micrococcales</taxon>
        <taxon>Microbacteriaceae</taxon>
        <taxon>Ruicaihuangia</taxon>
    </lineage>
</organism>
<protein>
    <recommendedName>
        <fullName evidence="10">Thiamine pyrimidine synthase</fullName>
    </recommendedName>
</protein>
<evidence type="ECO:0000259" key="13">
    <source>
        <dbReference type="Pfam" id="PF09084"/>
    </source>
</evidence>
<dbReference type="AlphaFoldDB" id="A0AAW6T730"/>
<dbReference type="Proteomes" id="UP001321506">
    <property type="component" value="Unassembled WGS sequence"/>
</dbReference>
<reference evidence="14 15" key="1">
    <citation type="submission" date="2023-04" db="EMBL/GenBank/DDBJ databases">
        <title>Klugiella caeni sp. nov. isolated from the sludge of biochemical tank.</title>
        <authorList>
            <person name="Geng K."/>
        </authorList>
    </citation>
    <scope>NUCLEOTIDE SEQUENCE [LARGE SCALE GENOMIC DNA]</scope>
    <source>
        <strain evidence="14 15">YN-L-19</strain>
    </source>
</reference>
<dbReference type="PANTHER" id="PTHR31528">
    <property type="entry name" value="4-AMINO-5-HYDROXYMETHYL-2-METHYLPYRIMIDINE PHOSPHATE SYNTHASE THI11-RELATED"/>
    <property type="match status" value="1"/>
</dbReference>
<evidence type="ECO:0000313" key="15">
    <source>
        <dbReference type="Proteomes" id="UP001321506"/>
    </source>
</evidence>
<comment type="catalytic activity">
    <reaction evidence="11">
        <text>N(6)-(pyridoxal phosphate)-L-lysyl-[4-amino-5-hydroxymethyl-2-methylpyrimidine phosphate synthase] + L-histidyl-[4-amino-5-hydroxymethyl-2-methylpyrimidine phosphate synthase] + 2 Fe(3+) + 4 H2O = L-lysyl-[4-amino-5-hydroxymethyl-2-methylpyrimidine phosphate synthase] + (2S)-2-amino-5-hydroxy-4-oxopentanoyl-[4-amino-5-hydroxymethyl-2-methylpyrimidine phosphate synthase] + 4-amino-2-methyl-5-(phosphooxymethyl)pyrimidine + 3-oxopropanoate + 2 Fe(2+) + 2 H(+)</text>
        <dbReference type="Rhea" id="RHEA:65756"/>
        <dbReference type="Rhea" id="RHEA-COMP:16892"/>
        <dbReference type="Rhea" id="RHEA-COMP:16893"/>
        <dbReference type="Rhea" id="RHEA-COMP:16894"/>
        <dbReference type="Rhea" id="RHEA-COMP:16895"/>
        <dbReference type="ChEBI" id="CHEBI:15377"/>
        <dbReference type="ChEBI" id="CHEBI:15378"/>
        <dbReference type="ChEBI" id="CHEBI:29033"/>
        <dbReference type="ChEBI" id="CHEBI:29034"/>
        <dbReference type="ChEBI" id="CHEBI:29969"/>
        <dbReference type="ChEBI" id="CHEBI:29979"/>
        <dbReference type="ChEBI" id="CHEBI:33190"/>
        <dbReference type="ChEBI" id="CHEBI:58354"/>
        <dbReference type="ChEBI" id="CHEBI:143915"/>
        <dbReference type="ChEBI" id="CHEBI:157692"/>
    </reaction>
    <physiologicalReaction direction="left-to-right" evidence="11">
        <dbReference type="Rhea" id="RHEA:65757"/>
    </physiologicalReaction>
</comment>
<dbReference type="PANTHER" id="PTHR31528:SF1">
    <property type="entry name" value="4-AMINO-5-HYDROXYMETHYL-2-METHYLPYRIMIDINE PHOSPHATE SYNTHASE THI11-RELATED"/>
    <property type="match status" value="1"/>
</dbReference>
<evidence type="ECO:0000256" key="4">
    <source>
        <dbReference type="ARBA" id="ARBA00011738"/>
    </source>
</evidence>
<evidence type="ECO:0000256" key="6">
    <source>
        <dbReference type="ARBA" id="ARBA00022723"/>
    </source>
</evidence>
<keyword evidence="7" id="KW-0663">Pyridoxal phosphate</keyword>
<evidence type="ECO:0000256" key="2">
    <source>
        <dbReference type="ARBA" id="ARBA00004948"/>
    </source>
</evidence>
<comment type="similarity">
    <text evidence="3">Belongs to the NMT1/THI5 family.</text>
</comment>
<dbReference type="InterPro" id="IPR027939">
    <property type="entry name" value="NMT1/THI5"/>
</dbReference>
<dbReference type="Gene3D" id="3.40.190.10">
    <property type="entry name" value="Periplasmic binding protein-like II"/>
    <property type="match status" value="2"/>
</dbReference>
<evidence type="ECO:0000256" key="9">
    <source>
        <dbReference type="ARBA" id="ARBA00023004"/>
    </source>
</evidence>
<gene>
    <name evidence="14" type="ORF">QF206_11740</name>
</gene>
<feature type="signal peptide" evidence="12">
    <location>
        <begin position="1"/>
        <end position="24"/>
    </location>
</feature>
<dbReference type="InterPro" id="IPR015168">
    <property type="entry name" value="SsuA/THI5"/>
</dbReference>
<keyword evidence="6" id="KW-0479">Metal-binding</keyword>
<dbReference type="GO" id="GO:0046872">
    <property type="term" value="F:metal ion binding"/>
    <property type="evidence" value="ECO:0007669"/>
    <property type="project" value="UniProtKB-KW"/>
</dbReference>
<evidence type="ECO:0000256" key="8">
    <source>
        <dbReference type="ARBA" id="ARBA00022977"/>
    </source>
</evidence>
<evidence type="ECO:0000256" key="11">
    <source>
        <dbReference type="ARBA" id="ARBA00048179"/>
    </source>
</evidence>
<evidence type="ECO:0000256" key="1">
    <source>
        <dbReference type="ARBA" id="ARBA00003469"/>
    </source>
</evidence>
<keyword evidence="5" id="KW-0808">Transferase</keyword>
<evidence type="ECO:0000313" key="14">
    <source>
        <dbReference type="EMBL" id="MDI2099636.1"/>
    </source>
</evidence>
<comment type="caution">
    <text evidence="14">The sequence shown here is derived from an EMBL/GenBank/DDBJ whole genome shotgun (WGS) entry which is preliminary data.</text>
</comment>
<dbReference type="Pfam" id="PF09084">
    <property type="entry name" value="NMT1"/>
    <property type="match status" value="1"/>
</dbReference>
<sequence length="380" mass="40835">MRFTTLAKRAAALAVGTALFASLAACSGMDSNNSAAPVNEDCEQTDKVTVVLQWVTQAQFAGYFAAQDQGFYADQCLDVTVQEGGTNVVPQQVLASGNAQFAVSHVTKSMASRQEGADVVNIGQVFQRGAYLQVAWADSGIESLEDLKGTTMGSWGGGNDLTLFSALRASGVEPTTDLNIVQQPFDMAMLLNREADSVQAKTYNEFAQLLETVNPATGELYQPEDFSVLNLQDLGFQSLEDGIYARGEWLGEDGNEDIATRFLAASYEGWIYCRDNADACVDLVVSKGSALGKSHQAWMMNEVNALIWPSPEGIGHLDAAEWDKTIEIAMAGEVLNSAPDADAYRTDLSEAALEILNDKGLDVTGENWKPAKVELNEGGK</sequence>
<evidence type="ECO:0000256" key="5">
    <source>
        <dbReference type="ARBA" id="ARBA00022679"/>
    </source>
</evidence>
<dbReference type="EMBL" id="JASATX010000006">
    <property type="protein sequence ID" value="MDI2099636.1"/>
    <property type="molecule type" value="Genomic_DNA"/>
</dbReference>
<keyword evidence="15" id="KW-1185">Reference proteome</keyword>
<keyword evidence="9" id="KW-0408">Iron</keyword>
<dbReference type="GO" id="GO:0016740">
    <property type="term" value="F:transferase activity"/>
    <property type="evidence" value="ECO:0007669"/>
    <property type="project" value="UniProtKB-KW"/>
</dbReference>
<comment type="function">
    <text evidence="1">Responsible for the formation of the pyrimidine heterocycle in the thiamine biosynthesis pathway. Catalyzes the formation of hydroxymethylpyrimidine phosphate (HMP-P) from histidine and pyridoxal phosphate (PLP). The protein uses PLP and the active site histidine to form HMP-P, generating an inactive enzyme. The enzyme can only undergo a single turnover, which suggests it is a suicide enzyme.</text>
</comment>
<evidence type="ECO:0000256" key="7">
    <source>
        <dbReference type="ARBA" id="ARBA00022898"/>
    </source>
</evidence>
<keyword evidence="8" id="KW-0784">Thiamine biosynthesis</keyword>
<accession>A0AAW6T730</accession>
<keyword evidence="12" id="KW-0732">Signal</keyword>
<dbReference type="PROSITE" id="PS51257">
    <property type="entry name" value="PROKAR_LIPOPROTEIN"/>
    <property type="match status" value="1"/>
</dbReference>
<comment type="pathway">
    <text evidence="2">Cofactor biosynthesis; thiamine diphosphate biosynthesis.</text>
</comment>
<feature type="domain" description="SsuA/THI5-like" evidence="13">
    <location>
        <begin position="58"/>
        <end position="276"/>
    </location>
</feature>
<dbReference type="SUPFAM" id="SSF53850">
    <property type="entry name" value="Periplasmic binding protein-like II"/>
    <property type="match status" value="1"/>
</dbReference>